<evidence type="ECO:0000313" key="1">
    <source>
        <dbReference type="EMBL" id="MBB3982836.1"/>
    </source>
</evidence>
<protein>
    <recommendedName>
        <fullName evidence="3">EthD domain-containing protein</fullName>
    </recommendedName>
</protein>
<evidence type="ECO:0008006" key="3">
    <source>
        <dbReference type="Google" id="ProtNLM"/>
    </source>
</evidence>
<sequence>MIEALLVVFTNAVEGRDDDFNDWYTHIHTRDALRFRGSIAQQRFRLAPEQVQTFAGGAFYAQYLALYEVFDAQRFVQEHIDNALTTRMVVEDSIDISRLDDFHYYPLQFRDKAPRTFQNGSVVVEQIKARPGHETAFRDWYNDHYLPGRFREEGIITGALLAYDPYAQLVNYGPEHDHVGIWRLSDDRARSHWRSRALADCPHIDQTLLAITCWDVLTERLTEDAVHHPTSAGLVGEERARARIAAAGTAQTDRGDHLKT</sequence>
<dbReference type="EMBL" id="JACIEB010000005">
    <property type="protein sequence ID" value="MBB3982836.1"/>
    <property type="molecule type" value="Genomic_DNA"/>
</dbReference>
<evidence type="ECO:0000313" key="2">
    <source>
        <dbReference type="Proteomes" id="UP000552757"/>
    </source>
</evidence>
<dbReference type="RefSeq" id="WP_183955889.1">
    <property type="nucleotide sequence ID" value="NZ_JACIEB010000005.1"/>
</dbReference>
<dbReference type="AlphaFoldDB" id="A0A7W6DGF7"/>
<organism evidence="1 2">
    <name type="scientific">Sphingobium fontiphilum</name>
    <dbReference type="NCBI Taxonomy" id="944425"/>
    <lineage>
        <taxon>Bacteria</taxon>
        <taxon>Pseudomonadati</taxon>
        <taxon>Pseudomonadota</taxon>
        <taxon>Alphaproteobacteria</taxon>
        <taxon>Sphingomonadales</taxon>
        <taxon>Sphingomonadaceae</taxon>
        <taxon>Sphingobium</taxon>
    </lineage>
</organism>
<reference evidence="1 2" key="1">
    <citation type="submission" date="2020-08" db="EMBL/GenBank/DDBJ databases">
        <title>Genomic Encyclopedia of Type Strains, Phase IV (KMG-IV): sequencing the most valuable type-strain genomes for metagenomic binning, comparative biology and taxonomic classification.</title>
        <authorList>
            <person name="Goeker M."/>
        </authorList>
    </citation>
    <scope>NUCLEOTIDE SEQUENCE [LARGE SCALE GENOMIC DNA]</scope>
    <source>
        <strain evidence="1 2">DSM 29348</strain>
    </source>
</reference>
<name>A0A7W6DGF7_9SPHN</name>
<keyword evidence="2" id="KW-1185">Reference proteome</keyword>
<gene>
    <name evidence="1" type="ORF">GGR44_002502</name>
</gene>
<accession>A0A7W6DGF7</accession>
<dbReference type="Proteomes" id="UP000552757">
    <property type="component" value="Unassembled WGS sequence"/>
</dbReference>
<proteinExistence type="predicted"/>
<comment type="caution">
    <text evidence="1">The sequence shown here is derived from an EMBL/GenBank/DDBJ whole genome shotgun (WGS) entry which is preliminary data.</text>
</comment>